<dbReference type="Proteomes" id="UP001558613">
    <property type="component" value="Unassembled WGS sequence"/>
</dbReference>
<proteinExistence type="predicted"/>
<accession>A0ABR3M4P9</accession>
<evidence type="ECO:0000313" key="2">
    <source>
        <dbReference type="EMBL" id="KAL1260104.1"/>
    </source>
</evidence>
<reference evidence="2 3" key="1">
    <citation type="submission" date="2023-09" db="EMBL/GenBank/DDBJ databases">
        <authorList>
            <person name="Wang M."/>
        </authorList>
    </citation>
    <scope>NUCLEOTIDE SEQUENCE [LARGE SCALE GENOMIC DNA]</scope>
    <source>
        <strain evidence="2">GT-2023</strain>
        <tissue evidence="2">Liver</tissue>
    </source>
</reference>
<protein>
    <submittedName>
        <fullName evidence="2">Uncharacterized protein</fullName>
    </submittedName>
</protein>
<evidence type="ECO:0000313" key="3">
    <source>
        <dbReference type="Proteomes" id="UP001558613"/>
    </source>
</evidence>
<keyword evidence="3" id="KW-1185">Reference proteome</keyword>
<gene>
    <name evidence="2" type="ORF">QQF64_007931</name>
</gene>
<comment type="caution">
    <text evidence="2">The sequence shown here is derived from an EMBL/GenBank/DDBJ whole genome shotgun (WGS) entry which is preliminary data.</text>
</comment>
<sequence length="164" mass="19120">MTDYQDLLQTIKSLQHSRLSYIELLQEEVKRNQDPAARSRICWDSAAERKTVTKMVFIKKEREDAFSLKREDTEEQTDLMALKEENETSLGKRPQLQITRKSIQHRAVTKQRPKALKPVPVIQFSLRSFPKDIIADRSPTNQEPHRSYAEASPSRNPRQAMQSK</sequence>
<dbReference type="EMBL" id="JAYMGO010000015">
    <property type="protein sequence ID" value="KAL1260104.1"/>
    <property type="molecule type" value="Genomic_DNA"/>
</dbReference>
<organism evidence="2 3">
    <name type="scientific">Cirrhinus molitorella</name>
    <name type="common">mud carp</name>
    <dbReference type="NCBI Taxonomy" id="172907"/>
    <lineage>
        <taxon>Eukaryota</taxon>
        <taxon>Metazoa</taxon>
        <taxon>Chordata</taxon>
        <taxon>Craniata</taxon>
        <taxon>Vertebrata</taxon>
        <taxon>Euteleostomi</taxon>
        <taxon>Actinopterygii</taxon>
        <taxon>Neopterygii</taxon>
        <taxon>Teleostei</taxon>
        <taxon>Ostariophysi</taxon>
        <taxon>Cypriniformes</taxon>
        <taxon>Cyprinidae</taxon>
        <taxon>Labeoninae</taxon>
        <taxon>Labeonini</taxon>
        <taxon>Cirrhinus</taxon>
    </lineage>
</organism>
<feature type="region of interest" description="Disordered" evidence="1">
    <location>
        <begin position="130"/>
        <end position="164"/>
    </location>
</feature>
<evidence type="ECO:0000256" key="1">
    <source>
        <dbReference type="SAM" id="MobiDB-lite"/>
    </source>
</evidence>
<feature type="compositionally biased region" description="Polar residues" evidence="1">
    <location>
        <begin position="153"/>
        <end position="164"/>
    </location>
</feature>
<name>A0ABR3M4P9_9TELE</name>